<dbReference type="InterPro" id="IPR003812">
    <property type="entry name" value="Fido"/>
</dbReference>
<dbReference type="InterPro" id="IPR053737">
    <property type="entry name" value="Type_II_TA_Toxin"/>
</dbReference>
<dbReference type="InterPro" id="IPR006440">
    <property type="entry name" value="Doc"/>
</dbReference>
<dbReference type="PANTHER" id="PTHR39426">
    <property type="entry name" value="HOMOLOGY TO DEATH-ON-CURING PROTEIN OF PHAGE P1"/>
    <property type="match status" value="1"/>
</dbReference>
<dbReference type="AlphaFoldDB" id="A0AAE2ZD28"/>
<dbReference type="NCBIfam" id="TIGR01550">
    <property type="entry name" value="DOC_P1"/>
    <property type="match status" value="1"/>
</dbReference>
<dbReference type="Pfam" id="PF02661">
    <property type="entry name" value="Fic"/>
    <property type="match status" value="1"/>
</dbReference>
<evidence type="ECO:0000313" key="3">
    <source>
        <dbReference type="Proteomes" id="UP001155882"/>
    </source>
</evidence>
<organism evidence="2 3">
    <name type="scientific">Providencia rettgeri</name>
    <dbReference type="NCBI Taxonomy" id="587"/>
    <lineage>
        <taxon>Bacteria</taxon>
        <taxon>Pseudomonadati</taxon>
        <taxon>Pseudomonadota</taxon>
        <taxon>Gammaproteobacteria</taxon>
        <taxon>Enterobacterales</taxon>
        <taxon>Morganellaceae</taxon>
        <taxon>Providencia</taxon>
    </lineage>
</organism>
<comment type="caution">
    <text evidence="2">The sequence shown here is derived from an EMBL/GenBank/DDBJ whole genome shotgun (WGS) entry which is preliminary data.</text>
</comment>
<gene>
    <name evidence="2" type="ORF">KYI77_04790</name>
</gene>
<dbReference type="GO" id="GO:0016301">
    <property type="term" value="F:kinase activity"/>
    <property type="evidence" value="ECO:0007669"/>
    <property type="project" value="InterPro"/>
</dbReference>
<sequence length="149" mass="16818">MNQVQFNYFDISHAISVHDWIINNSGGLPGIRDLGMLESVLEHIQNDIYYPNFIDKVCHLFFSINKLHAFSDGNKRSGIALSSYLLEINGLGHCVRDFVREMENIAVWVADGAISKELLSCIIQDVIQHGEFLEETKLEIAIVVSSHES</sequence>
<dbReference type="EMBL" id="JAHWLI010000010">
    <property type="protein sequence ID" value="MBW3115773.1"/>
    <property type="molecule type" value="Genomic_DNA"/>
</dbReference>
<name>A0AAE2ZD28_PRORE</name>
<evidence type="ECO:0000259" key="1">
    <source>
        <dbReference type="PROSITE" id="PS51459"/>
    </source>
</evidence>
<dbReference type="InterPro" id="IPR036597">
    <property type="entry name" value="Fido-like_dom_sf"/>
</dbReference>
<dbReference type="Proteomes" id="UP001155882">
    <property type="component" value="Unassembled WGS sequence"/>
</dbReference>
<protein>
    <submittedName>
        <fullName evidence="2">Fic family protein</fullName>
    </submittedName>
</protein>
<dbReference type="RefSeq" id="WP_165879131.1">
    <property type="nucleotide sequence ID" value="NZ_ABFCQP020000004.1"/>
</dbReference>
<dbReference type="PANTHER" id="PTHR39426:SF1">
    <property type="entry name" value="HOMOLOGY TO DEATH-ON-CURING PROTEIN OF PHAGE P1"/>
    <property type="match status" value="1"/>
</dbReference>
<dbReference type="PROSITE" id="PS51459">
    <property type="entry name" value="FIDO"/>
    <property type="match status" value="1"/>
</dbReference>
<feature type="domain" description="Fido" evidence="1">
    <location>
        <begin position="9"/>
        <end position="128"/>
    </location>
</feature>
<dbReference type="Gene3D" id="1.20.120.1870">
    <property type="entry name" value="Fic/DOC protein, Fido domain"/>
    <property type="match status" value="1"/>
</dbReference>
<accession>A0AAE2ZD28</accession>
<reference evidence="2" key="1">
    <citation type="submission" date="2021-07" db="EMBL/GenBank/DDBJ databases">
        <authorList>
            <person name="Stanton E."/>
        </authorList>
    </citation>
    <scope>NUCLEOTIDE SEQUENCE</scope>
    <source>
        <strain evidence="2">2021EL-01139</strain>
    </source>
</reference>
<evidence type="ECO:0000313" key="2">
    <source>
        <dbReference type="EMBL" id="MBW3115773.1"/>
    </source>
</evidence>
<proteinExistence type="predicted"/>
<dbReference type="SUPFAM" id="SSF140931">
    <property type="entry name" value="Fic-like"/>
    <property type="match status" value="1"/>
</dbReference>